<evidence type="ECO:0000313" key="2">
    <source>
        <dbReference type="EMBL" id="MFC4358517.1"/>
    </source>
</evidence>
<dbReference type="InterPro" id="IPR036087">
    <property type="entry name" value="Nict_dMeBzImd_PRibTrfase_sf"/>
</dbReference>
<dbReference type="PANTHER" id="PTHR38811:SF1">
    <property type="entry name" value="UPF0284 PROTEIN SLL1500"/>
    <property type="match status" value="1"/>
</dbReference>
<evidence type="ECO:0000256" key="1">
    <source>
        <dbReference type="HAMAP-Rule" id="MF_01086"/>
    </source>
</evidence>
<dbReference type="PANTHER" id="PTHR38811">
    <property type="match status" value="1"/>
</dbReference>
<dbReference type="GO" id="GO:0016757">
    <property type="term" value="F:glycosyltransferase activity"/>
    <property type="evidence" value="ECO:0007669"/>
    <property type="project" value="UniProtKB-KW"/>
</dbReference>
<keyword evidence="3" id="KW-1185">Reference proteome</keyword>
<comment type="caution">
    <text evidence="2">The sequence shown here is derived from an EMBL/GenBank/DDBJ whole genome shotgun (WGS) entry which is preliminary data.</text>
</comment>
<dbReference type="EMBL" id="JBHSDS010000006">
    <property type="protein sequence ID" value="MFC4358517.1"/>
    <property type="molecule type" value="Genomic_DNA"/>
</dbReference>
<name>A0ABD5PCA6_9EURY</name>
<dbReference type="Gene3D" id="3.40.50.10210">
    <property type="match status" value="1"/>
</dbReference>
<dbReference type="RefSeq" id="WP_267623735.1">
    <property type="nucleotide sequence ID" value="NZ_JAODIW010000008.1"/>
</dbReference>
<evidence type="ECO:0000313" key="3">
    <source>
        <dbReference type="Proteomes" id="UP001595921"/>
    </source>
</evidence>
<dbReference type="Proteomes" id="UP001595921">
    <property type="component" value="Unassembled WGS sequence"/>
</dbReference>
<dbReference type="InterPro" id="IPR002805">
    <property type="entry name" value="Nict_dMeBzImd_PRibTrfase_arc"/>
</dbReference>
<dbReference type="CDD" id="cd02439">
    <property type="entry name" value="DMB-PRT_CobT"/>
    <property type="match status" value="1"/>
</dbReference>
<protein>
    <recommendedName>
        <fullName evidence="1">UPF0284 protein ACFO0N_11255</fullName>
    </recommendedName>
</protein>
<sequence>MRLVLVAGNTETARIDGISAAGASPAEATHTPSADAELVSYGRLVEAPSLPRTPGGCPSPALVTRAVRELVNVECTVVDAGIGKPTAAPTVAVGATPGRDIREATAVSNASALFVGGRRLGSRLPDRRLVIGETVPGGTTTAMGVLRALDEDAPVSSSLSRNPIELKRSVVAKGLDASGLAPGDAAGEPTTAVEAMGDPTLPVVAGLVVGALETDKRVLLGGGTQMLAVAALVRHADVDGRLSLATTRYLADAVPDFTEAAAGFDADVRVTDPGFDALVDLDEPTEPVPDGGGGAGSRGPAALARFAAGEMKEGSLMGGALALAAHADVLDEVARESVDLLAALR</sequence>
<proteinExistence type="inferred from homology"/>
<comment type="similarity">
    <text evidence="1">Belongs to the UPF0284 family.</text>
</comment>
<keyword evidence="2" id="KW-0328">Glycosyltransferase</keyword>
<dbReference type="AlphaFoldDB" id="A0ABD5PCA6"/>
<accession>A0ABD5PCA6</accession>
<dbReference type="HAMAP" id="MF_01086">
    <property type="entry name" value="UPF0284"/>
    <property type="match status" value="1"/>
</dbReference>
<dbReference type="SUPFAM" id="SSF52733">
    <property type="entry name" value="Nicotinate mononucleotide:5,6-dimethylbenzimidazole phosphoribosyltransferase (CobT)"/>
    <property type="match status" value="1"/>
</dbReference>
<gene>
    <name evidence="2" type="ORF">ACFO0N_11255</name>
</gene>
<reference evidence="2 3" key="1">
    <citation type="journal article" date="2019" name="Int. J. Syst. Evol. Microbiol.">
        <title>The Global Catalogue of Microorganisms (GCM) 10K type strain sequencing project: providing services to taxonomists for standard genome sequencing and annotation.</title>
        <authorList>
            <consortium name="The Broad Institute Genomics Platform"/>
            <consortium name="The Broad Institute Genome Sequencing Center for Infectious Disease"/>
            <person name="Wu L."/>
            <person name="Ma J."/>
        </authorList>
    </citation>
    <scope>NUCLEOTIDE SEQUENCE [LARGE SCALE GENOMIC DNA]</scope>
    <source>
        <strain evidence="2 3">CGMCC 1.12553</strain>
    </source>
</reference>
<organism evidence="2 3">
    <name type="scientific">Halobium salinum</name>
    <dbReference type="NCBI Taxonomy" id="1364940"/>
    <lineage>
        <taxon>Archaea</taxon>
        <taxon>Methanobacteriati</taxon>
        <taxon>Methanobacteriota</taxon>
        <taxon>Stenosarchaea group</taxon>
        <taxon>Halobacteria</taxon>
        <taxon>Halobacteriales</taxon>
        <taxon>Haloferacaceae</taxon>
        <taxon>Halobium</taxon>
    </lineage>
</organism>
<keyword evidence="2" id="KW-0808">Transferase</keyword>
<dbReference type="InterPro" id="IPR003200">
    <property type="entry name" value="Nict_dMeBzImd_PRibTrfase"/>
</dbReference>